<evidence type="ECO:0000313" key="3">
    <source>
        <dbReference type="EMBL" id="MDT0263102.1"/>
    </source>
</evidence>
<dbReference type="EMBL" id="JAVREH010000028">
    <property type="protein sequence ID" value="MDT0263102.1"/>
    <property type="molecule type" value="Genomic_DNA"/>
</dbReference>
<evidence type="ECO:0000313" key="4">
    <source>
        <dbReference type="Proteomes" id="UP001183176"/>
    </source>
</evidence>
<dbReference type="PANTHER" id="PTHR33055">
    <property type="entry name" value="TRANSPOSASE FOR INSERTION SEQUENCE ELEMENT IS1111A"/>
    <property type="match status" value="1"/>
</dbReference>
<sequence>MDDDVMISVDPHKASNTAAVMDPVTKVMIATQRFANTTAGYRQLREFSGRWQQRRWAVEGCHGAGRSLAQRLVGDGELVLDVPAKLAARVRVYSQGHGRKTDVDDAVSIGLAALNSGGVAAVRADGTLTSLRLLSDRRDELGALRTQAVCRFHRLLAELTPGGTHRGLKANRAQQLLDKLRPEDPVALVRLHLAHQHLDDIRALDAKMKTIRGQIEDLVASTGSHLADLYGVGPVIAGRILAEVDSVERFPTKDHFASYNGTAPIDASSGEQVRHRLSRAGNRRINHALHMMAVT</sequence>
<accession>A0ABU2JDN8</accession>
<protein>
    <submittedName>
        <fullName evidence="3">IS110 family transposase</fullName>
    </submittedName>
</protein>
<evidence type="ECO:0000259" key="2">
    <source>
        <dbReference type="Pfam" id="PF02371"/>
    </source>
</evidence>
<dbReference type="InterPro" id="IPR003346">
    <property type="entry name" value="Transposase_20"/>
</dbReference>
<dbReference type="InterPro" id="IPR047650">
    <property type="entry name" value="Transpos_IS110"/>
</dbReference>
<organism evidence="3 4">
    <name type="scientific">Jatrophihabitans lederbergiae</name>
    <dbReference type="NCBI Taxonomy" id="3075547"/>
    <lineage>
        <taxon>Bacteria</taxon>
        <taxon>Bacillati</taxon>
        <taxon>Actinomycetota</taxon>
        <taxon>Actinomycetes</taxon>
        <taxon>Jatrophihabitantales</taxon>
        <taxon>Jatrophihabitantaceae</taxon>
        <taxon>Jatrophihabitans</taxon>
    </lineage>
</organism>
<dbReference type="NCBIfam" id="NF033542">
    <property type="entry name" value="transpos_IS110"/>
    <property type="match status" value="1"/>
</dbReference>
<reference evidence="4" key="1">
    <citation type="submission" date="2023-07" db="EMBL/GenBank/DDBJ databases">
        <title>30 novel species of actinomycetes from the DSMZ collection.</title>
        <authorList>
            <person name="Nouioui I."/>
        </authorList>
    </citation>
    <scope>NUCLEOTIDE SEQUENCE [LARGE SCALE GENOMIC DNA]</scope>
    <source>
        <strain evidence="4">DSM 44399</strain>
    </source>
</reference>
<feature type="domain" description="Transposase IS110-like N-terminal" evidence="1">
    <location>
        <begin position="9"/>
        <end position="161"/>
    </location>
</feature>
<dbReference type="PANTHER" id="PTHR33055:SF16">
    <property type="entry name" value="TRANSPOSASE FOR INSERTION SEQUENCE ELEMENT IS1547"/>
    <property type="match status" value="1"/>
</dbReference>
<keyword evidence="4" id="KW-1185">Reference proteome</keyword>
<feature type="domain" description="Transposase IS116/IS110/IS902 C-terminal" evidence="2">
    <location>
        <begin position="225"/>
        <end position="294"/>
    </location>
</feature>
<dbReference type="RefSeq" id="WP_311424249.1">
    <property type="nucleotide sequence ID" value="NZ_JAVREH010000028.1"/>
</dbReference>
<gene>
    <name evidence="3" type="ORF">RM423_17060</name>
</gene>
<dbReference type="InterPro" id="IPR002525">
    <property type="entry name" value="Transp_IS110-like_N"/>
</dbReference>
<proteinExistence type="predicted"/>
<name>A0ABU2JDN8_9ACTN</name>
<dbReference type="Pfam" id="PF01548">
    <property type="entry name" value="DEDD_Tnp_IS110"/>
    <property type="match status" value="1"/>
</dbReference>
<evidence type="ECO:0000259" key="1">
    <source>
        <dbReference type="Pfam" id="PF01548"/>
    </source>
</evidence>
<comment type="caution">
    <text evidence="3">The sequence shown here is derived from an EMBL/GenBank/DDBJ whole genome shotgun (WGS) entry which is preliminary data.</text>
</comment>
<dbReference type="Pfam" id="PF02371">
    <property type="entry name" value="Transposase_20"/>
    <property type="match status" value="1"/>
</dbReference>
<dbReference type="Proteomes" id="UP001183176">
    <property type="component" value="Unassembled WGS sequence"/>
</dbReference>